<evidence type="ECO:0000256" key="1">
    <source>
        <dbReference type="ARBA" id="ARBA00022737"/>
    </source>
</evidence>
<dbReference type="OrthoDB" id="1936594at2759"/>
<feature type="region of interest" description="Disordered" evidence="3">
    <location>
        <begin position="282"/>
        <end position="317"/>
    </location>
</feature>
<feature type="region of interest" description="Disordered" evidence="3">
    <location>
        <begin position="194"/>
        <end position="224"/>
    </location>
</feature>
<sequence>MRVSQLVLLQHSCGLPHVSEPGPPTAEDDDLSRAARLITQGAFLDAVRTVPAIKALLDCSSETEAVHDVESYYALVRRRAAAAVEEAISAQRAGDVRTGSETASDAAVAPEPNLDSNVGGVDLRLEAVLVAGIACLHIFGQNNLTGPLYEGPPPSPLHWFASAAVARHAAEPPPRPPPAVTAAAIAAAVGGGSAGGGTAAAGKAEETHTCTTTPPSGSGTSQPADGLAGLGIDSLSRGDRWAQEQLQLDGEDLVGRCPAIQWLLLARVLLLDSLNTHSTHTLDKATAAAEGEGEEMEAAEGKQEQGGPGGGPASGGSGAPGVCWSEWVWCWPWWALRCVMSQQHVLEGRSHSLLSEASQLIAALVSPECPWTHHHPASDPRPSRPTGRELAALGGVLHLEMALCQYLYGYVDAGRQYLVRAGQMLGLEPQLTGAMGKRTVHQIDPKGYGGAAGAQLVVVTSESLRAAPPADSTDEPVELLGRAICSKRWRCWRRYSPPEQALLLAWATAVKKGSSADELQGWQMAPWVEAVLGQPRGVFMTLAAAKLNKTRHERTRGRTKERALLQMDQLTEAVTGLPPPPPPAAAAEVAAADGSTRELEEPESSSSSAPAASGGSAATASAAVDATAASAGAVSEAAAAVSGRRAVLSWAVWFPLQVGVIRAGGVTCLAGWCWPLGFCVKLKREAAEHYVSMGLVGAAIQVFESVELWDSAITCYRLIGKKALAEELIKRRLGTTPDDPRLWCALGDLHLDDRYYEEAWRRSGHRHTRSQRSLARSAMGRKWAWFSAGFCYLKLNKHRQALRVGGWGGRKGGEAVSSFSSASQLKLRLEARACILVLYCTLLTTLLPFCFACALAATSAAWPGRRQTFFQLHAFTRVTQQEPDNGEAWNNIAALWMHVGGYKPAFAALSESVRHKRDSWQTWENYARAALASGHYQQAVRGLQTALKLSSGHRLFVDVASGLLDVLEGRPPPRDGGTSMAAAAAAAAEGLRGVAAEAGEDEAALGVPLLPLLADIPLNHPDQQLQAGKGGGGEAEAEAAVAAANPTAAPRTTTTSSSNPPAADVLLSGREREVVVGGLGALLREAVNSPAASAALWGCLARYWALRGEVDSAKEARIKQVRGLASGAYKSDAARFTEYGEASDALCRCYLDCYKHGKPGALGTPGATVGVCRFVMFIRRLPRVAHDDAPPSPFSPGGLKDLAAGRMHLRGLLRATAENFGDHPITAKLQALLDEITQLEDEAVATSRAAATARS</sequence>
<keyword evidence="4" id="KW-0812">Transmembrane</keyword>
<feature type="compositionally biased region" description="Low complexity" evidence="3">
    <location>
        <begin position="1038"/>
        <end position="1061"/>
    </location>
</feature>
<keyword evidence="4" id="KW-1133">Transmembrane helix</keyword>
<keyword evidence="2" id="KW-0802">TPR repeat</keyword>
<feature type="region of interest" description="Disordered" evidence="3">
    <location>
        <begin position="573"/>
        <end position="614"/>
    </location>
</feature>
<keyword evidence="1" id="KW-0677">Repeat</keyword>
<evidence type="ECO:0000256" key="4">
    <source>
        <dbReference type="SAM" id="Phobius"/>
    </source>
</evidence>
<dbReference type="InterPro" id="IPR044244">
    <property type="entry name" value="TTC27/Emw1"/>
</dbReference>
<gene>
    <name evidence="5" type="ORF">VOLCADRAFT_87348</name>
</gene>
<dbReference type="InParanoid" id="D8TL41"/>
<feature type="compositionally biased region" description="Low complexity" evidence="3">
    <location>
        <begin position="604"/>
        <end position="614"/>
    </location>
</feature>
<evidence type="ECO:0000256" key="3">
    <source>
        <dbReference type="SAM" id="MobiDB-lite"/>
    </source>
</evidence>
<dbReference type="GeneID" id="9620046"/>
<name>D8TL41_VOLCA</name>
<evidence type="ECO:0000313" key="5">
    <source>
        <dbReference type="EMBL" id="EFJ51673.1"/>
    </source>
</evidence>
<dbReference type="Gene3D" id="1.25.40.10">
    <property type="entry name" value="Tetratricopeptide repeat domain"/>
    <property type="match status" value="2"/>
</dbReference>
<feature type="region of interest" description="Disordered" evidence="3">
    <location>
        <begin position="1021"/>
        <end position="1061"/>
    </location>
</feature>
<protein>
    <submittedName>
        <fullName evidence="5">Uncharacterized protein</fullName>
    </submittedName>
</protein>
<dbReference type="AlphaFoldDB" id="D8TL41"/>
<dbReference type="eggNOG" id="KOG1128">
    <property type="taxonomic scope" value="Eukaryota"/>
</dbReference>
<dbReference type="EMBL" id="GL378326">
    <property type="protein sequence ID" value="EFJ51673.1"/>
    <property type="molecule type" value="Genomic_DNA"/>
</dbReference>
<accession>D8TL41</accession>
<dbReference type="RefSeq" id="XP_002947083.1">
    <property type="nucleotide sequence ID" value="XM_002947037.1"/>
</dbReference>
<dbReference type="KEGG" id="vcn:VOLCADRAFT_87348"/>
<proteinExistence type="predicted"/>
<evidence type="ECO:0000256" key="2">
    <source>
        <dbReference type="ARBA" id="ARBA00022803"/>
    </source>
</evidence>
<dbReference type="SUPFAM" id="SSF48452">
    <property type="entry name" value="TPR-like"/>
    <property type="match status" value="2"/>
</dbReference>
<dbReference type="STRING" id="3068.D8TL41"/>
<dbReference type="InterPro" id="IPR011990">
    <property type="entry name" value="TPR-like_helical_dom_sf"/>
</dbReference>
<dbReference type="FunCoup" id="D8TL41">
    <property type="interactions" value="1753"/>
</dbReference>
<reference evidence="5 6" key="1">
    <citation type="journal article" date="2010" name="Science">
        <title>Genomic analysis of organismal complexity in the multicellular green alga Volvox carteri.</title>
        <authorList>
            <person name="Prochnik S.E."/>
            <person name="Umen J."/>
            <person name="Nedelcu A.M."/>
            <person name="Hallmann A."/>
            <person name="Miller S.M."/>
            <person name="Nishii I."/>
            <person name="Ferris P."/>
            <person name="Kuo A."/>
            <person name="Mitros T."/>
            <person name="Fritz-Laylin L.K."/>
            <person name="Hellsten U."/>
            <person name="Chapman J."/>
            <person name="Simakov O."/>
            <person name="Rensing S.A."/>
            <person name="Terry A."/>
            <person name="Pangilinan J."/>
            <person name="Kapitonov V."/>
            <person name="Jurka J."/>
            <person name="Salamov A."/>
            <person name="Shapiro H."/>
            <person name="Schmutz J."/>
            <person name="Grimwood J."/>
            <person name="Lindquist E."/>
            <person name="Lucas S."/>
            <person name="Grigoriev I.V."/>
            <person name="Schmitt R."/>
            <person name="Kirk D."/>
            <person name="Rokhsar D.S."/>
        </authorList>
    </citation>
    <scope>NUCLEOTIDE SEQUENCE [LARGE SCALE GENOMIC DNA]</scope>
    <source>
        <strain evidence="6">f. Nagariensis / Eve</strain>
    </source>
</reference>
<dbReference type="PANTHER" id="PTHR16193">
    <property type="entry name" value="TETRATRICOPEPTIDE REPEAT PROTEIN 27"/>
    <property type="match status" value="1"/>
</dbReference>
<evidence type="ECO:0000313" key="6">
    <source>
        <dbReference type="Proteomes" id="UP000001058"/>
    </source>
</evidence>
<dbReference type="Proteomes" id="UP000001058">
    <property type="component" value="Unassembled WGS sequence"/>
</dbReference>
<feature type="compositionally biased region" description="Gly residues" evidence="3">
    <location>
        <begin position="304"/>
        <end position="317"/>
    </location>
</feature>
<keyword evidence="4" id="KW-0472">Membrane</keyword>
<feature type="compositionally biased region" description="Low complexity" evidence="3">
    <location>
        <begin position="209"/>
        <end position="221"/>
    </location>
</feature>
<dbReference type="PANTHER" id="PTHR16193:SF0">
    <property type="entry name" value="TETRATRICOPEPTIDE REPEAT PROTEIN 27"/>
    <property type="match status" value="1"/>
</dbReference>
<organism evidence="6">
    <name type="scientific">Volvox carteri f. nagariensis</name>
    <dbReference type="NCBI Taxonomy" id="3068"/>
    <lineage>
        <taxon>Eukaryota</taxon>
        <taxon>Viridiplantae</taxon>
        <taxon>Chlorophyta</taxon>
        <taxon>core chlorophytes</taxon>
        <taxon>Chlorophyceae</taxon>
        <taxon>CS clade</taxon>
        <taxon>Chlamydomonadales</taxon>
        <taxon>Volvocaceae</taxon>
        <taxon>Volvox</taxon>
    </lineage>
</organism>
<feature type="transmembrane region" description="Helical" evidence="4">
    <location>
        <begin position="836"/>
        <end position="862"/>
    </location>
</feature>
<keyword evidence="6" id="KW-1185">Reference proteome</keyword>